<protein>
    <recommendedName>
        <fullName evidence="3">Response regulatory domain-containing protein</fullName>
    </recommendedName>
</protein>
<sequence>MAHETSVLVICEHELLGEGLAARLASMGIQVLVTTAHNDHSVVLALRGRPDVVIIESTDPACIERVRALSPTSRVVDATRSIGRGYPTETMRFEAILDALPVNPQPEALA</sequence>
<dbReference type="RefSeq" id="WP_272460261.1">
    <property type="nucleotide sequence ID" value="NZ_JAPFQL010000001.1"/>
</dbReference>
<gene>
    <name evidence="1" type="ORF">OO014_00470</name>
</gene>
<proteinExistence type="predicted"/>
<evidence type="ECO:0000313" key="2">
    <source>
        <dbReference type="Proteomes" id="UP001150259"/>
    </source>
</evidence>
<keyword evidence="2" id="KW-1185">Reference proteome</keyword>
<dbReference type="Proteomes" id="UP001150259">
    <property type="component" value="Unassembled WGS sequence"/>
</dbReference>
<evidence type="ECO:0008006" key="3">
    <source>
        <dbReference type="Google" id="ProtNLM"/>
    </source>
</evidence>
<comment type="caution">
    <text evidence="1">The sequence shown here is derived from an EMBL/GenBank/DDBJ whole genome shotgun (WGS) entry which is preliminary data.</text>
</comment>
<accession>A0ABT5GC48</accession>
<organism evidence="1 2">
    <name type="scientific">Intrasporangium calvum</name>
    <dbReference type="NCBI Taxonomy" id="53358"/>
    <lineage>
        <taxon>Bacteria</taxon>
        <taxon>Bacillati</taxon>
        <taxon>Actinomycetota</taxon>
        <taxon>Actinomycetes</taxon>
        <taxon>Micrococcales</taxon>
        <taxon>Intrasporangiaceae</taxon>
        <taxon>Intrasporangium</taxon>
    </lineage>
</organism>
<name>A0ABT5GC48_9MICO</name>
<evidence type="ECO:0000313" key="1">
    <source>
        <dbReference type="EMBL" id="MDC5695718.1"/>
    </source>
</evidence>
<reference evidence="1 2" key="1">
    <citation type="submission" date="2022-11" db="EMBL/GenBank/DDBJ databases">
        <title>Anaerobic phenanthrene biodegradation by a DNRA strain PheN6.</title>
        <authorList>
            <person name="Zhang Z."/>
        </authorList>
    </citation>
    <scope>NUCLEOTIDE SEQUENCE [LARGE SCALE GENOMIC DNA]</scope>
    <source>
        <strain evidence="1 2">PheN6</strain>
    </source>
</reference>
<dbReference type="EMBL" id="JAPFQL010000001">
    <property type="protein sequence ID" value="MDC5695718.1"/>
    <property type="molecule type" value="Genomic_DNA"/>
</dbReference>